<keyword evidence="5" id="KW-0460">Magnesium</keyword>
<dbReference type="SMART" id="SM00316">
    <property type="entry name" value="S1"/>
    <property type="match status" value="1"/>
</dbReference>
<evidence type="ECO:0000259" key="8">
    <source>
        <dbReference type="PROSITE" id="PS50126"/>
    </source>
</evidence>
<name>A0A1G4NSX9_9FLOR</name>
<accession>A0A1G4NSX9</accession>
<dbReference type="PANTHER" id="PTHR30001:SF0">
    <property type="entry name" value="RIBONUCLEASE G"/>
    <property type="match status" value="1"/>
</dbReference>
<reference evidence="9" key="2">
    <citation type="submission" date="2016-10" db="EMBL/GenBank/DDBJ databases">
        <authorList>
            <person name="de Groot N.N."/>
        </authorList>
    </citation>
    <scope>NUCLEOTIDE SEQUENCE</scope>
    <source>
        <strain evidence="9">JFC0074</strain>
    </source>
</reference>
<comment type="cofactor">
    <cofactor evidence="1">
        <name>Mg(2+)</name>
        <dbReference type="ChEBI" id="CHEBI:18420"/>
    </cofactor>
</comment>
<dbReference type="GO" id="GO:0003723">
    <property type="term" value="F:RNA binding"/>
    <property type="evidence" value="ECO:0007669"/>
    <property type="project" value="UniProtKB-KW"/>
</dbReference>
<dbReference type="GO" id="GO:0004540">
    <property type="term" value="F:RNA nuclease activity"/>
    <property type="evidence" value="ECO:0007669"/>
    <property type="project" value="InterPro"/>
</dbReference>
<dbReference type="PROSITE" id="PS50126">
    <property type="entry name" value="S1"/>
    <property type="match status" value="1"/>
</dbReference>
<dbReference type="GO" id="GO:0006364">
    <property type="term" value="P:rRNA processing"/>
    <property type="evidence" value="ECO:0007669"/>
    <property type="project" value="TreeGrafter"/>
</dbReference>
<dbReference type="InterPro" id="IPR003029">
    <property type="entry name" value="S1_domain"/>
</dbReference>
<protein>
    <submittedName>
        <fullName evidence="9">Ribonuclease E</fullName>
    </submittedName>
</protein>
<gene>
    <name evidence="9" type="primary">rne</name>
    <name evidence="9" type="ORF">JFC0074_16</name>
</gene>
<keyword evidence="9" id="KW-0934">Plastid</keyword>
<comment type="similarity">
    <text evidence="2">Belongs to the RNase E/G family.</text>
</comment>
<dbReference type="SUPFAM" id="SSF50249">
    <property type="entry name" value="Nucleic acid-binding proteins"/>
    <property type="match status" value="1"/>
</dbReference>
<evidence type="ECO:0000256" key="5">
    <source>
        <dbReference type="ARBA" id="ARBA00022842"/>
    </source>
</evidence>
<evidence type="ECO:0000256" key="1">
    <source>
        <dbReference type="ARBA" id="ARBA00001946"/>
    </source>
</evidence>
<dbReference type="GO" id="GO:0046872">
    <property type="term" value="F:metal ion binding"/>
    <property type="evidence" value="ECO:0007669"/>
    <property type="project" value="UniProtKB-KW"/>
</dbReference>
<proteinExistence type="inferred from homology"/>
<keyword evidence="4" id="KW-0378">Hydrolase</keyword>
<evidence type="ECO:0000313" key="9">
    <source>
        <dbReference type="EMBL" id="SCW21666.1"/>
    </source>
</evidence>
<evidence type="ECO:0000256" key="6">
    <source>
        <dbReference type="ARBA" id="ARBA00022884"/>
    </source>
</evidence>
<dbReference type="InterPro" id="IPR019307">
    <property type="entry name" value="RNA-bd_AU-1/RNase_E/G"/>
</dbReference>
<dbReference type="GO" id="GO:0005737">
    <property type="term" value="C:cytoplasm"/>
    <property type="evidence" value="ECO:0007669"/>
    <property type="project" value="TreeGrafter"/>
</dbReference>
<dbReference type="PANTHER" id="PTHR30001">
    <property type="entry name" value="RIBONUCLEASE"/>
    <property type="match status" value="1"/>
</dbReference>
<dbReference type="GO" id="GO:0016787">
    <property type="term" value="F:hydrolase activity"/>
    <property type="evidence" value="ECO:0007669"/>
    <property type="project" value="UniProtKB-KW"/>
</dbReference>
<geneLocation type="chloroplast" evidence="9"/>
<dbReference type="Pfam" id="PF10150">
    <property type="entry name" value="RNase_E_G"/>
    <property type="match status" value="1"/>
</dbReference>
<comment type="function">
    <text evidence="7">Involved in intercistronic processing of primary transcripts from chloroplast operons. The endonucleolytic activity of the enzyme depends on the number of phosphates at the 5' end, is inhibited by structured RNA, and preferentially cleaves A/U-rich sequences.</text>
</comment>
<dbReference type="GeneID" id="29998747"/>
<evidence type="ECO:0000256" key="2">
    <source>
        <dbReference type="ARBA" id="ARBA00005522"/>
    </source>
</evidence>
<dbReference type="InterPro" id="IPR004659">
    <property type="entry name" value="RNase_E/G"/>
</dbReference>
<evidence type="ECO:0000256" key="4">
    <source>
        <dbReference type="ARBA" id="ARBA00022801"/>
    </source>
</evidence>
<sequence length="474" mass="54741">MKKKIVISSFNNIAAIIQNNKLQELIVINNTYQVNDIYIGIVHKIFASINAAFIKLSHNKKNGFIHLTDIKNNSKINNLNEYKISNSITIKQKILVQIIKEPTHNKGPKLTNNIHLTGQYLILMPFNNNICLSHRIYDENQRSFLRSLGMLIKPNNMGLLFKESSTGAKDSAIIKDLRNLKKQWNFLQKATINSSCPSILYQENDIITKVLKDFLKKDTNIIITESKESIKKLYEYAYFKNNQFKHNDVQIYKSNLCVLEQFEVNSNIFQILNRKVELKSGIHMFIESSEALTVIDVNSGSFNSTNYAQNSLLHINCLAASEIAYQLQVRNINGIILIDFIDMKTQKDQLKLLEHFSKVLKNDHAKPEIIQLSELGLVELTRRRRGQSLQEIFEGSKNSLSIKQIYNQMNTSVKNKSINVNNVFFKKQFKKNLVLSTRSTFNSKIDLLPIKYRYIIPFNLYCSSIEHMHLTNTI</sequence>
<dbReference type="EMBL" id="LT622865">
    <property type="protein sequence ID" value="SCW21666.1"/>
    <property type="molecule type" value="Genomic_DNA"/>
</dbReference>
<evidence type="ECO:0000256" key="3">
    <source>
        <dbReference type="ARBA" id="ARBA00022723"/>
    </source>
</evidence>
<keyword evidence="9" id="KW-0150">Chloroplast</keyword>
<dbReference type="InterPro" id="IPR012340">
    <property type="entry name" value="NA-bd_OB-fold"/>
</dbReference>
<dbReference type="CDD" id="cd04453">
    <property type="entry name" value="S1_RNase_E"/>
    <property type="match status" value="1"/>
</dbReference>
<feature type="domain" description="S1 motif" evidence="8">
    <location>
        <begin position="35"/>
        <end position="119"/>
    </location>
</feature>
<dbReference type="Gene3D" id="2.40.50.140">
    <property type="entry name" value="Nucleic acid-binding proteins"/>
    <property type="match status" value="1"/>
</dbReference>
<evidence type="ECO:0000256" key="7">
    <source>
        <dbReference type="ARBA" id="ARBA00023436"/>
    </source>
</evidence>
<dbReference type="NCBIfam" id="TIGR00757">
    <property type="entry name" value="RNaseEG"/>
    <property type="match status" value="1"/>
</dbReference>
<dbReference type="AlphaFoldDB" id="A0A1G4NSX9"/>
<organism evidence="9">
    <name type="scientific">Galaxaura rugosa</name>
    <dbReference type="NCBI Taxonomy" id="268570"/>
    <lineage>
        <taxon>Eukaryota</taxon>
        <taxon>Rhodophyta</taxon>
        <taxon>Florideophyceae</taxon>
        <taxon>Nemaliophycidae</taxon>
        <taxon>Nemaliales</taxon>
        <taxon>Galaxauraceae</taxon>
        <taxon>Galaxaura</taxon>
    </lineage>
</organism>
<reference evidence="9" key="1">
    <citation type="submission" date="2016-10" db="EMBL/GenBank/DDBJ databases">
        <title>Chloroplast genomes as a tool to resolve red algal phylogenies: a case study in the Nemaliales.</title>
        <authorList>
            <person name="Costa J.F."/>
            <person name="Lin S.M."/>
            <person name="Macaya E.C."/>
            <person name="Fernandez-Garcia C."/>
            <person name="Verbruggen H."/>
        </authorList>
    </citation>
    <scope>NUCLEOTIDE SEQUENCE</scope>
    <source>
        <strain evidence="9">JFC0074</strain>
    </source>
</reference>
<keyword evidence="6" id="KW-0694">RNA-binding</keyword>
<keyword evidence="3" id="KW-0479">Metal-binding</keyword>
<dbReference type="RefSeq" id="YP_009313412.1">
    <property type="nucleotide sequence ID" value="NC_031657.1"/>
</dbReference>